<comment type="caution">
    <text evidence="1">The sequence shown here is derived from an EMBL/GenBank/DDBJ whole genome shotgun (WGS) entry which is preliminary data.</text>
</comment>
<keyword evidence="2" id="KW-1185">Reference proteome</keyword>
<name>A0AAV4I5D3_9GAST</name>
<evidence type="ECO:0000313" key="2">
    <source>
        <dbReference type="Proteomes" id="UP000762676"/>
    </source>
</evidence>
<dbReference type="EMBL" id="BMAT01006032">
    <property type="protein sequence ID" value="GFS04687.1"/>
    <property type="molecule type" value="Genomic_DNA"/>
</dbReference>
<proteinExistence type="predicted"/>
<protein>
    <submittedName>
        <fullName evidence="1">Uncharacterized protein</fullName>
    </submittedName>
</protein>
<gene>
    <name evidence="1" type="ORF">ElyMa_002918200</name>
</gene>
<accession>A0AAV4I5D3</accession>
<evidence type="ECO:0000313" key="1">
    <source>
        <dbReference type="EMBL" id="GFS04687.1"/>
    </source>
</evidence>
<dbReference type="Proteomes" id="UP000762676">
    <property type="component" value="Unassembled WGS sequence"/>
</dbReference>
<sequence length="109" mass="11810">MPGHSSDKASQVMPGLRKDKELTLFSPLPLPSPHSLSLLAAVRVAPRAELRLRTMATAPMFRGSVRTGHLVSIWSALSAPGATESWRLGETERFVHSVLTTTITTDTMS</sequence>
<reference evidence="1 2" key="1">
    <citation type="journal article" date="2021" name="Elife">
        <title>Chloroplast acquisition without the gene transfer in kleptoplastic sea slugs, Plakobranchus ocellatus.</title>
        <authorList>
            <person name="Maeda T."/>
            <person name="Takahashi S."/>
            <person name="Yoshida T."/>
            <person name="Shimamura S."/>
            <person name="Takaki Y."/>
            <person name="Nagai Y."/>
            <person name="Toyoda A."/>
            <person name="Suzuki Y."/>
            <person name="Arimoto A."/>
            <person name="Ishii H."/>
            <person name="Satoh N."/>
            <person name="Nishiyama T."/>
            <person name="Hasebe M."/>
            <person name="Maruyama T."/>
            <person name="Minagawa J."/>
            <person name="Obokata J."/>
            <person name="Shigenobu S."/>
        </authorList>
    </citation>
    <scope>NUCLEOTIDE SEQUENCE [LARGE SCALE GENOMIC DNA]</scope>
</reference>
<organism evidence="1 2">
    <name type="scientific">Elysia marginata</name>
    <dbReference type="NCBI Taxonomy" id="1093978"/>
    <lineage>
        <taxon>Eukaryota</taxon>
        <taxon>Metazoa</taxon>
        <taxon>Spiralia</taxon>
        <taxon>Lophotrochozoa</taxon>
        <taxon>Mollusca</taxon>
        <taxon>Gastropoda</taxon>
        <taxon>Heterobranchia</taxon>
        <taxon>Euthyneura</taxon>
        <taxon>Panpulmonata</taxon>
        <taxon>Sacoglossa</taxon>
        <taxon>Placobranchoidea</taxon>
        <taxon>Plakobranchidae</taxon>
        <taxon>Elysia</taxon>
    </lineage>
</organism>
<dbReference type="AlphaFoldDB" id="A0AAV4I5D3"/>